<comment type="caution">
    <text evidence="2">The sequence shown here is derived from an EMBL/GenBank/DDBJ whole genome shotgun (WGS) entry which is preliminary data.</text>
</comment>
<accession>A0AAD5MLG0</accession>
<name>A0AAD5MLG0_PARTN</name>
<reference evidence="2" key="1">
    <citation type="submission" date="2021-06" db="EMBL/GenBank/DDBJ databases">
        <title>Parelaphostrongylus tenuis whole genome reference sequence.</title>
        <authorList>
            <person name="Garwood T.J."/>
            <person name="Larsen P.A."/>
            <person name="Fountain-Jones N.M."/>
            <person name="Garbe J.R."/>
            <person name="Macchietto M.G."/>
            <person name="Kania S.A."/>
            <person name="Gerhold R.W."/>
            <person name="Richards J.E."/>
            <person name="Wolf T.M."/>
        </authorList>
    </citation>
    <scope>NUCLEOTIDE SEQUENCE</scope>
    <source>
        <strain evidence="2">MNPRO001-30</strain>
        <tissue evidence="2">Meninges</tissue>
    </source>
</reference>
<keyword evidence="3" id="KW-1185">Reference proteome</keyword>
<feature type="compositionally biased region" description="Low complexity" evidence="1">
    <location>
        <begin position="31"/>
        <end position="43"/>
    </location>
</feature>
<protein>
    <submittedName>
        <fullName evidence="2">Uncharacterized protein</fullName>
    </submittedName>
</protein>
<dbReference type="Proteomes" id="UP001196413">
    <property type="component" value="Unassembled WGS sequence"/>
</dbReference>
<gene>
    <name evidence="2" type="ORF">KIN20_016408</name>
</gene>
<evidence type="ECO:0000256" key="1">
    <source>
        <dbReference type="SAM" id="MobiDB-lite"/>
    </source>
</evidence>
<proteinExistence type="predicted"/>
<evidence type="ECO:0000313" key="2">
    <source>
        <dbReference type="EMBL" id="KAJ1358098.1"/>
    </source>
</evidence>
<sequence>MTSKGGATTSAASSVALTTNSLGREHYILPSSSSPLAATSHPAQASASPARKAGLMTRIFGSNKEKDVARPANPLITVEGSVTQNAWAGISKSNPMKTRLKTLMQLQDLNLRVLYGQPKYGYIAIVKRHIVETF</sequence>
<dbReference type="AlphaFoldDB" id="A0AAD5MLG0"/>
<feature type="region of interest" description="Disordered" evidence="1">
    <location>
        <begin position="31"/>
        <end position="51"/>
    </location>
</feature>
<organism evidence="2 3">
    <name type="scientific">Parelaphostrongylus tenuis</name>
    <name type="common">Meningeal worm</name>
    <dbReference type="NCBI Taxonomy" id="148309"/>
    <lineage>
        <taxon>Eukaryota</taxon>
        <taxon>Metazoa</taxon>
        <taxon>Ecdysozoa</taxon>
        <taxon>Nematoda</taxon>
        <taxon>Chromadorea</taxon>
        <taxon>Rhabditida</taxon>
        <taxon>Rhabditina</taxon>
        <taxon>Rhabditomorpha</taxon>
        <taxon>Strongyloidea</taxon>
        <taxon>Metastrongylidae</taxon>
        <taxon>Parelaphostrongylus</taxon>
    </lineage>
</organism>
<evidence type="ECO:0000313" key="3">
    <source>
        <dbReference type="Proteomes" id="UP001196413"/>
    </source>
</evidence>
<dbReference type="EMBL" id="JAHQIW010003295">
    <property type="protein sequence ID" value="KAJ1358098.1"/>
    <property type="molecule type" value="Genomic_DNA"/>
</dbReference>